<dbReference type="Pfam" id="PF00078">
    <property type="entry name" value="RVT_1"/>
    <property type="match status" value="1"/>
</dbReference>
<dbReference type="AlphaFoldDB" id="A0A0G4GJY0"/>
<dbReference type="Gene3D" id="3.10.10.10">
    <property type="entry name" value="HIV Type 1 Reverse Transcriptase, subunit A, domain 1"/>
    <property type="match status" value="1"/>
</dbReference>
<dbReference type="Gene3D" id="3.30.70.270">
    <property type="match status" value="1"/>
</dbReference>
<dbReference type="PANTHER" id="PTHR33050:SF7">
    <property type="entry name" value="RIBONUCLEASE H"/>
    <property type="match status" value="1"/>
</dbReference>
<dbReference type="SUPFAM" id="SSF56672">
    <property type="entry name" value="DNA/RNA polymerases"/>
    <property type="match status" value="1"/>
</dbReference>
<dbReference type="InterPro" id="IPR052055">
    <property type="entry name" value="Hepadnavirus_pol/RT"/>
</dbReference>
<gene>
    <name evidence="2" type="ORF">Cvel_22235</name>
</gene>
<organism evidence="2">
    <name type="scientific">Chromera velia CCMP2878</name>
    <dbReference type="NCBI Taxonomy" id="1169474"/>
    <lineage>
        <taxon>Eukaryota</taxon>
        <taxon>Sar</taxon>
        <taxon>Alveolata</taxon>
        <taxon>Colpodellida</taxon>
        <taxon>Chromeraceae</taxon>
        <taxon>Chromera</taxon>
    </lineage>
</organism>
<evidence type="ECO:0000259" key="1">
    <source>
        <dbReference type="Pfam" id="PF00078"/>
    </source>
</evidence>
<dbReference type="VEuPathDB" id="CryptoDB:Cvel_22235"/>
<dbReference type="EMBL" id="CDMZ01001286">
    <property type="protein sequence ID" value="CEM30232.1"/>
    <property type="molecule type" value="Genomic_DNA"/>
</dbReference>
<reference evidence="2" key="1">
    <citation type="submission" date="2014-11" db="EMBL/GenBank/DDBJ databases">
        <authorList>
            <person name="Otto D Thomas"/>
            <person name="Naeem Raeece"/>
        </authorList>
    </citation>
    <scope>NUCLEOTIDE SEQUENCE</scope>
</reference>
<name>A0A0G4GJY0_9ALVE</name>
<feature type="domain" description="Reverse transcriptase" evidence="1">
    <location>
        <begin position="169"/>
        <end position="312"/>
    </location>
</feature>
<dbReference type="InterPro" id="IPR000477">
    <property type="entry name" value="RT_dom"/>
</dbReference>
<dbReference type="InterPro" id="IPR043128">
    <property type="entry name" value="Rev_trsase/Diguanyl_cyclase"/>
</dbReference>
<proteinExistence type="predicted"/>
<dbReference type="PANTHER" id="PTHR33050">
    <property type="entry name" value="REVERSE TRANSCRIPTASE DOMAIN-CONTAINING PROTEIN"/>
    <property type="match status" value="1"/>
</dbReference>
<evidence type="ECO:0000313" key="2">
    <source>
        <dbReference type="EMBL" id="CEM30232.1"/>
    </source>
</evidence>
<protein>
    <recommendedName>
        <fullName evidence="1">Reverse transcriptase domain-containing protein</fullName>
    </recommendedName>
</protein>
<accession>A0A0G4GJY0</accession>
<dbReference type="InterPro" id="IPR043502">
    <property type="entry name" value="DNA/RNA_pol_sf"/>
</dbReference>
<sequence length="526" mass="58311">MQCRFGKSESSSHSLEHLPDFVLSHSDDSESNVSLRFQGGPPDWPLPPCVPRVPSSCPDAGPRPSARYLSRDRARDAGFPSHIVQALTEGFQFPLNYWPPRIDLENYSSIRDSTYRAEVEGELCRLESLGYIQKVEYKPWLLTPLGLVVKGAKLRIIFDATASGLNSACRVPSFTFPKIRELLAAVPRNGWLWKVDYQDGFFHLPIVSAHVPLLGFRHPYSGEFYVYRALPFGTAVGPYFFQAVAMLSMRALPSSFGRAPKPYLDDTMAAALRRKVSEKKMKVFVAAMEGLHWLVHPKKREGPEQRLDFIGTGIDTVRLRLYIPQKKAKSWLVLLDGVLEGRPTWQEIASLVGKLSFLLSLLREGGIHLRPLWYRLAALERVLSKWRQARGAPAALTRAMRDGLIWWRQPLSNPDYACTSLVPIAGDELGGGLAVWQDACSSFPAAFLDGPGVDVATDASGSGGGIVRASGRGLQGKAYTFPDSLAFDSSNTRELHTAVDAICSLGQGANLHRNENPRLVRVLSRQ</sequence>